<sequence length="406" mass="45597">MNIGIFTDTYFPQISGVASSIATLEKELSARGHRVYIFTSTDKAADPEQEEGKVFRFSSLAVGFVPERRLAYAGIRRATKLMKELNIEIVHTHTEFTMGCLGKHLAHKCKLPHIHTYHTMYEDYVHYIARGKLLSPKMVGRLTKWFCRGADAVIAPTEKVKTYLRRYKVSEPIYVIPTGVSVKQFKRSEASLVDVLALRKKLAINESDKVIISIGRMAEEKNMEALLYAIKSLESELDHVKTVMVGDGPVRKSLEALAVSLGISEHVRFTGAVEWNQIHHYYHLGDLFVSASTTEAQGLTYIEAMASGCIVVAKSDPSIKRIVLDGTTGFVFKEDEDLGPLLRRLLHSSHLSKVRKAAKKQIQPLTAEAFGAKVEQTYFELAKNKKIENSSPKLRQAILYRKEQSL</sequence>
<dbReference type="Gene3D" id="3.40.50.2000">
    <property type="entry name" value="Glycogen Phosphorylase B"/>
    <property type="match status" value="2"/>
</dbReference>
<protein>
    <submittedName>
        <fullName evidence="3">Glycosyltransferase family 4 protein</fullName>
    </submittedName>
</protein>
<name>A0A268P4R6_SHOCL</name>
<feature type="domain" description="Glycosyltransferase subfamily 4-like N-terminal" evidence="2">
    <location>
        <begin position="15"/>
        <end position="182"/>
    </location>
</feature>
<dbReference type="PANTHER" id="PTHR45947:SF3">
    <property type="entry name" value="SULFOQUINOVOSYL TRANSFERASE SQD2"/>
    <property type="match status" value="1"/>
</dbReference>
<dbReference type="CDD" id="cd03817">
    <property type="entry name" value="GT4_UGDG-like"/>
    <property type="match status" value="1"/>
</dbReference>
<accession>A0A268P4R6</accession>
<dbReference type="InterPro" id="IPR001296">
    <property type="entry name" value="Glyco_trans_1"/>
</dbReference>
<proteinExistence type="predicted"/>
<evidence type="ECO:0000259" key="2">
    <source>
        <dbReference type="Pfam" id="PF13439"/>
    </source>
</evidence>
<dbReference type="SUPFAM" id="SSF53756">
    <property type="entry name" value="UDP-Glycosyltransferase/glycogen phosphorylase"/>
    <property type="match status" value="1"/>
</dbReference>
<dbReference type="OMA" id="ERVDLWQ"/>
<dbReference type="EMBL" id="NPCC01000004">
    <property type="protein sequence ID" value="PAE90658.1"/>
    <property type="molecule type" value="Genomic_DNA"/>
</dbReference>
<dbReference type="RefSeq" id="WP_011246695.1">
    <property type="nucleotide sequence ID" value="NZ_BOQQ01000005.1"/>
</dbReference>
<dbReference type="InterPro" id="IPR028098">
    <property type="entry name" value="Glyco_trans_4-like_N"/>
</dbReference>
<dbReference type="Pfam" id="PF13439">
    <property type="entry name" value="Glyco_transf_4"/>
    <property type="match status" value="1"/>
</dbReference>
<feature type="domain" description="Glycosyl transferase family 1" evidence="1">
    <location>
        <begin position="198"/>
        <end position="360"/>
    </location>
</feature>
<evidence type="ECO:0000313" key="3">
    <source>
        <dbReference type="EMBL" id="PAE90658.1"/>
    </source>
</evidence>
<comment type="caution">
    <text evidence="3">The sequence shown here is derived from an EMBL/GenBank/DDBJ whole genome shotgun (WGS) entry which is preliminary data.</text>
</comment>
<reference evidence="3 4" key="1">
    <citation type="submission" date="2017-07" db="EMBL/GenBank/DDBJ databases">
        <title>Isolation and whole genome analysis of endospore-forming bacteria from heroin.</title>
        <authorList>
            <person name="Kalinowski J."/>
            <person name="Ahrens B."/>
            <person name="Al-Dilaimi A."/>
            <person name="Winkler A."/>
            <person name="Wibberg D."/>
            <person name="Schleenbecker U."/>
            <person name="Ruckert C."/>
            <person name="Wolfel R."/>
            <person name="Grass G."/>
        </authorList>
    </citation>
    <scope>NUCLEOTIDE SEQUENCE [LARGE SCALE GENOMIC DNA]</scope>
    <source>
        <strain evidence="3 4">7539</strain>
    </source>
</reference>
<dbReference type="Proteomes" id="UP000216207">
    <property type="component" value="Unassembled WGS sequence"/>
</dbReference>
<keyword evidence="3" id="KW-0808">Transferase</keyword>
<dbReference type="Pfam" id="PF00534">
    <property type="entry name" value="Glycos_transf_1"/>
    <property type="match status" value="1"/>
</dbReference>
<dbReference type="InterPro" id="IPR050194">
    <property type="entry name" value="Glycosyltransferase_grp1"/>
</dbReference>
<dbReference type="AlphaFoldDB" id="A0A268P4R6"/>
<evidence type="ECO:0000259" key="1">
    <source>
        <dbReference type="Pfam" id="PF00534"/>
    </source>
</evidence>
<evidence type="ECO:0000313" key="4">
    <source>
        <dbReference type="Proteomes" id="UP000216207"/>
    </source>
</evidence>
<organism evidence="3 4">
    <name type="scientific">Shouchella clausii</name>
    <name type="common">Alkalihalobacillus clausii</name>
    <dbReference type="NCBI Taxonomy" id="79880"/>
    <lineage>
        <taxon>Bacteria</taxon>
        <taxon>Bacillati</taxon>
        <taxon>Bacillota</taxon>
        <taxon>Bacilli</taxon>
        <taxon>Bacillales</taxon>
        <taxon>Bacillaceae</taxon>
        <taxon>Shouchella</taxon>
    </lineage>
</organism>
<dbReference type="PANTHER" id="PTHR45947">
    <property type="entry name" value="SULFOQUINOVOSYL TRANSFERASE SQD2"/>
    <property type="match status" value="1"/>
</dbReference>
<gene>
    <name evidence="3" type="ORF">CHH72_01905</name>
</gene>
<dbReference type="GO" id="GO:0016758">
    <property type="term" value="F:hexosyltransferase activity"/>
    <property type="evidence" value="ECO:0007669"/>
    <property type="project" value="TreeGrafter"/>
</dbReference>